<keyword evidence="5" id="KW-0862">Zinc</keyword>
<feature type="compositionally biased region" description="Basic and acidic residues" evidence="9">
    <location>
        <begin position="210"/>
        <end position="236"/>
    </location>
</feature>
<feature type="transmembrane region" description="Helical" evidence="10">
    <location>
        <begin position="452"/>
        <end position="469"/>
    </location>
</feature>
<dbReference type="InterPro" id="IPR058533">
    <property type="entry name" value="Cation_efflux_TM"/>
</dbReference>
<dbReference type="InterPro" id="IPR050681">
    <property type="entry name" value="CDF/SLC30A"/>
</dbReference>
<dbReference type="NCBIfam" id="TIGR01297">
    <property type="entry name" value="CDF"/>
    <property type="match status" value="2"/>
</dbReference>
<accession>A0BQZ1</accession>
<keyword evidence="7" id="KW-0406">Ion transport</keyword>
<feature type="transmembrane region" description="Helical" evidence="10">
    <location>
        <begin position="411"/>
        <end position="432"/>
    </location>
</feature>
<evidence type="ECO:0000259" key="11">
    <source>
        <dbReference type="Pfam" id="PF01545"/>
    </source>
</evidence>
<dbReference type="STRING" id="5888.A0BQZ1"/>
<feature type="domain" description="Cation efflux protein cytoplasmic" evidence="12">
    <location>
        <begin position="483"/>
        <end position="552"/>
    </location>
</feature>
<keyword evidence="6 10" id="KW-1133">Transmembrane helix</keyword>
<keyword evidence="4 10" id="KW-0812">Transmembrane</keyword>
<dbReference type="InterPro" id="IPR027469">
    <property type="entry name" value="Cation_efflux_TMD_sf"/>
</dbReference>
<evidence type="ECO:0000256" key="6">
    <source>
        <dbReference type="ARBA" id="ARBA00022989"/>
    </source>
</evidence>
<feature type="compositionally biased region" description="Low complexity" evidence="9">
    <location>
        <begin position="286"/>
        <end position="303"/>
    </location>
</feature>
<protein>
    <recommendedName>
        <fullName evidence="15">Zinc transporter</fullName>
    </recommendedName>
</protein>
<dbReference type="SUPFAM" id="SSF161111">
    <property type="entry name" value="Cation efflux protein transmembrane domain-like"/>
    <property type="match status" value="1"/>
</dbReference>
<feature type="transmembrane region" description="Helical" evidence="10">
    <location>
        <begin position="162"/>
        <end position="182"/>
    </location>
</feature>
<feature type="region of interest" description="Disordered" evidence="9">
    <location>
        <begin position="269"/>
        <end position="387"/>
    </location>
</feature>
<evidence type="ECO:0000256" key="7">
    <source>
        <dbReference type="ARBA" id="ARBA00023065"/>
    </source>
</evidence>
<dbReference type="KEGG" id="ptm:GSPATT00031187001"/>
<feature type="region of interest" description="Disordered" evidence="9">
    <location>
        <begin position="196"/>
        <end position="255"/>
    </location>
</feature>
<dbReference type="AlphaFoldDB" id="A0BQZ1"/>
<dbReference type="Pfam" id="PF01545">
    <property type="entry name" value="Cation_efflux"/>
    <property type="match status" value="2"/>
</dbReference>
<comment type="subcellular location">
    <subcellularLocation>
        <location evidence="1">Membrane</location>
        <topology evidence="1">Multi-pass membrane protein</topology>
    </subcellularLocation>
</comment>
<sequence>MEKTEAETFKQPLINETSQQFSVKSKQTRKNSQLSILTEHSKMDTHLYEIPDLTQITQKVLCRLIVVSVVCIIFLVAEVIGGMWAQSLAILSDAAHMFSDMSGFFISIFSIWLGQRPASQKMSFGYHRAEVIGALGSIILIWGLTILLFYEATVRVIEEAIVTDPLIMLITAGFGLFCNLVMAKVLHSSPTGGHDHGNIMHQCSGHNHGHGHDHGHNHNHDHSHGSDDGHSHDKQKQQQQKKKKKLNIKQKRQQVSENGISMLVVEQSIESESSEQNLTIKEESESSSSCTSNQQQDLAQKQKQQSREHNHSENCGHDHQQITITPDVDNKKVQKSQKKKVTKEDDHSGCHGKEHNHEQDHKHEHEHNHEHNHEHKHDHNNKSKKNKLKSKNLTEINEHDNYNLKAAMIHVIGDILQSIGVLIAAVLIYLFGQKKDENNQIVFTYWQYADPLCTYLFSILVLFTTFGVAKECLRVLMEGTPQNLIIEEFNDQLKAIHRVKEVHDLHIWSLSVGKPAMSAHIVCIENPEYVLRKATKLCRQFGIYHSTIQIELYDRQGANDYIRCNHNIHK</sequence>
<reference evidence="13 14" key="1">
    <citation type="journal article" date="2006" name="Nature">
        <title>Global trends of whole-genome duplications revealed by the ciliate Paramecium tetraurelia.</title>
        <authorList>
            <consortium name="Genoscope"/>
            <person name="Aury J.-M."/>
            <person name="Jaillon O."/>
            <person name="Duret L."/>
            <person name="Noel B."/>
            <person name="Jubin C."/>
            <person name="Porcel B.M."/>
            <person name="Segurens B."/>
            <person name="Daubin V."/>
            <person name="Anthouard V."/>
            <person name="Aiach N."/>
            <person name="Arnaiz O."/>
            <person name="Billaut A."/>
            <person name="Beisson J."/>
            <person name="Blanc I."/>
            <person name="Bouhouche K."/>
            <person name="Camara F."/>
            <person name="Duharcourt S."/>
            <person name="Guigo R."/>
            <person name="Gogendeau D."/>
            <person name="Katinka M."/>
            <person name="Keller A.-M."/>
            <person name="Kissmehl R."/>
            <person name="Klotz C."/>
            <person name="Koll F."/>
            <person name="Le Moue A."/>
            <person name="Lepere C."/>
            <person name="Malinsky S."/>
            <person name="Nowacki M."/>
            <person name="Nowak J.K."/>
            <person name="Plattner H."/>
            <person name="Poulain J."/>
            <person name="Ruiz F."/>
            <person name="Serrano V."/>
            <person name="Zagulski M."/>
            <person name="Dessen P."/>
            <person name="Betermier M."/>
            <person name="Weissenbach J."/>
            <person name="Scarpelli C."/>
            <person name="Schachter V."/>
            <person name="Sperling L."/>
            <person name="Meyer E."/>
            <person name="Cohen J."/>
            <person name="Wincker P."/>
        </authorList>
    </citation>
    <scope>NUCLEOTIDE SEQUENCE [LARGE SCALE GENOMIC DNA]</scope>
    <source>
        <strain evidence="13 14">Stock d4-2</strain>
    </source>
</reference>
<keyword evidence="3" id="KW-0813">Transport</keyword>
<evidence type="ECO:0000313" key="14">
    <source>
        <dbReference type="Proteomes" id="UP000000600"/>
    </source>
</evidence>
<dbReference type="GO" id="GO:0005385">
    <property type="term" value="F:zinc ion transmembrane transporter activity"/>
    <property type="evidence" value="ECO:0000318"/>
    <property type="project" value="GO_Central"/>
</dbReference>
<evidence type="ECO:0000259" key="12">
    <source>
        <dbReference type="Pfam" id="PF16916"/>
    </source>
</evidence>
<dbReference type="OMA" id="FHLMEQG"/>
<feature type="transmembrane region" description="Helical" evidence="10">
    <location>
        <begin position="97"/>
        <end position="114"/>
    </location>
</feature>
<comment type="similarity">
    <text evidence="2">Belongs to the cation diffusion facilitator (CDF) transporter (TC 2.A.4) family. SLC30A subfamily.</text>
</comment>
<dbReference type="Proteomes" id="UP000000600">
    <property type="component" value="Unassembled WGS sequence"/>
</dbReference>
<evidence type="ECO:0000256" key="5">
    <source>
        <dbReference type="ARBA" id="ARBA00022906"/>
    </source>
</evidence>
<evidence type="ECO:0000256" key="4">
    <source>
        <dbReference type="ARBA" id="ARBA00022692"/>
    </source>
</evidence>
<organism evidence="13 14">
    <name type="scientific">Paramecium tetraurelia</name>
    <dbReference type="NCBI Taxonomy" id="5888"/>
    <lineage>
        <taxon>Eukaryota</taxon>
        <taxon>Sar</taxon>
        <taxon>Alveolata</taxon>
        <taxon>Ciliophora</taxon>
        <taxon>Intramacronucleata</taxon>
        <taxon>Oligohymenophorea</taxon>
        <taxon>Peniculida</taxon>
        <taxon>Parameciidae</taxon>
        <taxon>Paramecium</taxon>
    </lineage>
</organism>
<dbReference type="InterPro" id="IPR002524">
    <property type="entry name" value="Cation_efflux"/>
</dbReference>
<evidence type="ECO:0000313" key="13">
    <source>
        <dbReference type="EMBL" id="CAK60958.1"/>
    </source>
</evidence>
<evidence type="ECO:0000256" key="2">
    <source>
        <dbReference type="ARBA" id="ARBA00008873"/>
    </source>
</evidence>
<dbReference type="Pfam" id="PF16916">
    <property type="entry name" value="ZT_dimer"/>
    <property type="match status" value="1"/>
</dbReference>
<dbReference type="InterPro" id="IPR027470">
    <property type="entry name" value="Cation_efflux_CTD"/>
</dbReference>
<dbReference type="HOGENOM" id="CLU_013430_0_1_1"/>
<dbReference type="EMBL" id="CT868010">
    <property type="protein sequence ID" value="CAK60958.1"/>
    <property type="molecule type" value="Genomic_DNA"/>
</dbReference>
<feature type="domain" description="Cation efflux protein transmembrane" evidence="11">
    <location>
        <begin position="395"/>
        <end position="477"/>
    </location>
</feature>
<dbReference type="InParanoid" id="A0BQZ1"/>
<feature type="compositionally biased region" description="Basic and acidic residues" evidence="9">
    <location>
        <begin position="305"/>
        <end position="320"/>
    </location>
</feature>
<evidence type="ECO:0000256" key="9">
    <source>
        <dbReference type="SAM" id="MobiDB-lite"/>
    </source>
</evidence>
<feature type="transmembrane region" description="Helical" evidence="10">
    <location>
        <begin position="126"/>
        <end position="150"/>
    </location>
</feature>
<dbReference type="OrthoDB" id="9944568at2759"/>
<evidence type="ECO:0008006" key="15">
    <source>
        <dbReference type="Google" id="ProtNLM"/>
    </source>
</evidence>
<proteinExistence type="inferred from homology"/>
<dbReference type="GeneID" id="5014140"/>
<keyword evidence="8 10" id="KW-0472">Membrane</keyword>
<dbReference type="eggNOG" id="KOG1482">
    <property type="taxonomic scope" value="Eukaryota"/>
</dbReference>
<feature type="compositionally biased region" description="Basic and acidic residues" evidence="9">
    <location>
        <begin position="342"/>
        <end position="381"/>
    </location>
</feature>
<keyword evidence="5" id="KW-0864">Zinc transport</keyword>
<evidence type="ECO:0000256" key="1">
    <source>
        <dbReference type="ARBA" id="ARBA00004141"/>
    </source>
</evidence>
<keyword evidence="14" id="KW-1185">Reference proteome</keyword>
<dbReference type="GO" id="GO:0071577">
    <property type="term" value="P:zinc ion transmembrane transport"/>
    <property type="evidence" value="ECO:0000318"/>
    <property type="project" value="GO_Central"/>
</dbReference>
<dbReference type="PANTHER" id="PTHR11562:SF17">
    <property type="entry name" value="RE54080P-RELATED"/>
    <property type="match status" value="1"/>
</dbReference>
<feature type="domain" description="Cation efflux protein transmembrane" evidence="11">
    <location>
        <begin position="64"/>
        <end position="189"/>
    </location>
</feature>
<dbReference type="Gene3D" id="1.20.1510.10">
    <property type="entry name" value="Cation efflux protein transmembrane domain"/>
    <property type="match status" value="2"/>
</dbReference>
<dbReference type="FunCoup" id="A0BQZ1">
    <property type="interactions" value="1"/>
</dbReference>
<evidence type="ECO:0000256" key="3">
    <source>
        <dbReference type="ARBA" id="ARBA00022448"/>
    </source>
</evidence>
<gene>
    <name evidence="13" type="ORF">GSPATT00031187001</name>
</gene>
<name>A0BQZ1_PARTE</name>
<feature type="compositionally biased region" description="Basic residues" evidence="9">
    <location>
        <begin position="239"/>
        <end position="252"/>
    </location>
</feature>
<dbReference type="RefSeq" id="XP_001428356.1">
    <property type="nucleotide sequence ID" value="XM_001428319.1"/>
</dbReference>
<evidence type="ECO:0000256" key="10">
    <source>
        <dbReference type="SAM" id="Phobius"/>
    </source>
</evidence>
<dbReference type="GO" id="GO:0005886">
    <property type="term" value="C:plasma membrane"/>
    <property type="evidence" value="ECO:0000318"/>
    <property type="project" value="GO_Central"/>
</dbReference>
<evidence type="ECO:0000256" key="8">
    <source>
        <dbReference type="ARBA" id="ARBA00023136"/>
    </source>
</evidence>
<feature type="transmembrane region" description="Helical" evidence="10">
    <location>
        <begin position="60"/>
        <end position="85"/>
    </location>
</feature>
<dbReference type="PANTHER" id="PTHR11562">
    <property type="entry name" value="CATION EFFLUX PROTEIN/ ZINC TRANSPORTER"/>
    <property type="match status" value="1"/>
</dbReference>